<comment type="cofactor">
    <cofactor evidence="1">
        <name>FAD</name>
        <dbReference type="ChEBI" id="CHEBI:57692"/>
    </cofactor>
</comment>
<evidence type="ECO:0000256" key="1">
    <source>
        <dbReference type="ARBA" id="ARBA00001974"/>
    </source>
</evidence>
<dbReference type="InterPro" id="IPR050641">
    <property type="entry name" value="RIFMO-like"/>
</dbReference>
<dbReference type="PANTHER" id="PTHR43004:SF19">
    <property type="entry name" value="BINDING MONOOXYGENASE, PUTATIVE (JCVI)-RELATED"/>
    <property type="match status" value="1"/>
</dbReference>
<proteinExistence type="predicted"/>
<dbReference type="Gene3D" id="3.50.50.60">
    <property type="entry name" value="FAD/NAD(P)-binding domain"/>
    <property type="match status" value="1"/>
</dbReference>
<keyword evidence="4" id="KW-0812">Transmembrane</keyword>
<organism evidence="6 7">
    <name type="scientific">Mucilaginibacter antarcticus</name>
    <dbReference type="NCBI Taxonomy" id="1855725"/>
    <lineage>
        <taxon>Bacteria</taxon>
        <taxon>Pseudomonadati</taxon>
        <taxon>Bacteroidota</taxon>
        <taxon>Sphingobacteriia</taxon>
        <taxon>Sphingobacteriales</taxon>
        <taxon>Sphingobacteriaceae</taxon>
        <taxon>Mucilaginibacter</taxon>
    </lineage>
</organism>
<name>A0ABW5XUR6_9SPHI</name>
<evidence type="ECO:0000256" key="4">
    <source>
        <dbReference type="SAM" id="Phobius"/>
    </source>
</evidence>
<evidence type="ECO:0000313" key="7">
    <source>
        <dbReference type="Proteomes" id="UP001597601"/>
    </source>
</evidence>
<reference evidence="7" key="1">
    <citation type="journal article" date="2019" name="Int. J. Syst. Evol. Microbiol.">
        <title>The Global Catalogue of Microorganisms (GCM) 10K type strain sequencing project: providing services to taxonomists for standard genome sequencing and annotation.</title>
        <authorList>
            <consortium name="The Broad Institute Genomics Platform"/>
            <consortium name="The Broad Institute Genome Sequencing Center for Infectious Disease"/>
            <person name="Wu L."/>
            <person name="Ma J."/>
        </authorList>
    </citation>
    <scope>NUCLEOTIDE SEQUENCE [LARGE SCALE GENOMIC DNA]</scope>
    <source>
        <strain evidence="7">KCTC 52232</strain>
    </source>
</reference>
<keyword evidence="7" id="KW-1185">Reference proteome</keyword>
<keyword evidence="4" id="KW-1133">Transmembrane helix</keyword>
<dbReference type="Pfam" id="PF01494">
    <property type="entry name" value="FAD_binding_3"/>
    <property type="match status" value="1"/>
</dbReference>
<dbReference type="SUPFAM" id="SSF51905">
    <property type="entry name" value="FAD/NAD(P)-binding domain"/>
    <property type="match status" value="1"/>
</dbReference>
<feature type="transmembrane region" description="Helical" evidence="4">
    <location>
        <begin position="216"/>
        <end position="234"/>
    </location>
</feature>
<protein>
    <submittedName>
        <fullName evidence="6">FAD-dependent monooxygenase</fullName>
    </submittedName>
</protein>
<keyword evidence="6" id="KW-0503">Monooxygenase</keyword>
<keyword evidence="2" id="KW-0285">Flavoprotein</keyword>
<dbReference type="PRINTS" id="PR00420">
    <property type="entry name" value="RNGMNOXGNASE"/>
</dbReference>
<dbReference type="InterPro" id="IPR002938">
    <property type="entry name" value="FAD-bd"/>
</dbReference>
<comment type="caution">
    <text evidence="6">The sequence shown here is derived from an EMBL/GenBank/DDBJ whole genome shotgun (WGS) entry which is preliminary data.</text>
</comment>
<evidence type="ECO:0000256" key="2">
    <source>
        <dbReference type="ARBA" id="ARBA00022630"/>
    </source>
</evidence>
<keyword evidence="3" id="KW-0274">FAD</keyword>
<keyword evidence="4" id="KW-0472">Membrane</keyword>
<dbReference type="Gene3D" id="3.30.70.2450">
    <property type="match status" value="1"/>
</dbReference>
<evidence type="ECO:0000313" key="6">
    <source>
        <dbReference type="EMBL" id="MFD2866702.1"/>
    </source>
</evidence>
<gene>
    <name evidence="6" type="ORF">ACFSYC_18550</name>
</gene>
<dbReference type="Proteomes" id="UP001597601">
    <property type="component" value="Unassembled WGS sequence"/>
</dbReference>
<evidence type="ECO:0000256" key="3">
    <source>
        <dbReference type="ARBA" id="ARBA00022827"/>
    </source>
</evidence>
<keyword evidence="6" id="KW-0560">Oxidoreductase</keyword>
<dbReference type="GO" id="GO:0004497">
    <property type="term" value="F:monooxygenase activity"/>
    <property type="evidence" value="ECO:0007669"/>
    <property type="project" value="UniProtKB-KW"/>
</dbReference>
<dbReference type="PANTHER" id="PTHR43004">
    <property type="entry name" value="TRK SYSTEM POTASSIUM UPTAKE PROTEIN"/>
    <property type="match status" value="1"/>
</dbReference>
<feature type="domain" description="FAD-binding" evidence="5">
    <location>
        <begin position="5"/>
        <end position="202"/>
    </location>
</feature>
<dbReference type="RefSeq" id="WP_377130372.1">
    <property type="nucleotide sequence ID" value="NZ_JBHUON010000033.1"/>
</dbReference>
<accession>A0ABW5XUR6</accession>
<evidence type="ECO:0000259" key="5">
    <source>
        <dbReference type="Pfam" id="PF01494"/>
    </source>
</evidence>
<dbReference type="EMBL" id="JBHUON010000033">
    <property type="protein sequence ID" value="MFD2866702.1"/>
    <property type="molecule type" value="Genomic_DNA"/>
</dbReference>
<dbReference type="InterPro" id="IPR036188">
    <property type="entry name" value="FAD/NAD-bd_sf"/>
</dbReference>
<sequence>MLKAKQNQHIIQYECDYLIGCDGIKSSVREFTGIPFDGGAYQNVFFVADTHLQSSIEVDKLSVFLNKDGLTILFPMTGKFHFRIMGILPKKFYNLKNPDKEELLAIVGKAMNITVNFADTTWFSTYRLYHKKAARFRNDNIFLCGDAAHVHSPAGGQGMNTGLQDAYNLAWKLAFVDQGYASHALLDTYNEEREPVAPQLLKTTDRMFTYMSGENFVLAIIRFYIFPLVMGILTSSEFFRKRIFAAISQLQINYKKSSLSIGKSGNIRAGSRLPLFYIWQNNRKISSYTFVNSFINSPFRIILFNLKASGLISLPSNLFKVLEIELNPNNIASLKNIGLPKSFLILVRPDNYIGYCANKVKLAELDKLMKSGYFLLPVGSAQ</sequence>